<dbReference type="Proteomes" id="UP000054477">
    <property type="component" value="Unassembled WGS sequence"/>
</dbReference>
<reference evidence="4" key="2">
    <citation type="submission" date="2015-01" db="EMBL/GenBank/DDBJ databases">
        <title>Evolutionary Origins and Diversification of the Mycorrhizal Mutualists.</title>
        <authorList>
            <consortium name="DOE Joint Genome Institute"/>
            <consortium name="Mycorrhizal Genomics Consortium"/>
            <person name="Kohler A."/>
            <person name="Kuo A."/>
            <person name="Nagy L.G."/>
            <person name="Floudas D."/>
            <person name="Copeland A."/>
            <person name="Barry K.W."/>
            <person name="Cichocki N."/>
            <person name="Veneault-Fourrey C."/>
            <person name="LaButti K."/>
            <person name="Lindquist E.A."/>
            <person name="Lipzen A."/>
            <person name="Lundell T."/>
            <person name="Morin E."/>
            <person name="Murat C."/>
            <person name="Riley R."/>
            <person name="Ohm R."/>
            <person name="Sun H."/>
            <person name="Tunlid A."/>
            <person name="Henrissat B."/>
            <person name="Grigoriev I.V."/>
            <person name="Hibbett D.S."/>
            <person name="Martin F."/>
        </authorList>
    </citation>
    <scope>NUCLEOTIDE SEQUENCE [LARGE SCALE GENOMIC DNA]</scope>
    <source>
        <strain evidence="4">LaAM-08-1</strain>
    </source>
</reference>
<dbReference type="EMBL" id="KN838634">
    <property type="protein sequence ID" value="KIK00050.1"/>
    <property type="molecule type" value="Genomic_DNA"/>
</dbReference>
<accession>A0A0C9WPR8</accession>
<reference evidence="3 4" key="1">
    <citation type="submission" date="2014-04" db="EMBL/GenBank/DDBJ databases">
        <authorList>
            <consortium name="DOE Joint Genome Institute"/>
            <person name="Kuo A."/>
            <person name="Kohler A."/>
            <person name="Nagy L.G."/>
            <person name="Floudas D."/>
            <person name="Copeland A."/>
            <person name="Barry K.W."/>
            <person name="Cichocki N."/>
            <person name="Veneault-Fourrey C."/>
            <person name="LaButti K."/>
            <person name="Lindquist E.A."/>
            <person name="Lipzen A."/>
            <person name="Lundell T."/>
            <person name="Morin E."/>
            <person name="Murat C."/>
            <person name="Sun H."/>
            <person name="Tunlid A."/>
            <person name="Henrissat B."/>
            <person name="Grigoriev I.V."/>
            <person name="Hibbett D.S."/>
            <person name="Martin F."/>
            <person name="Nordberg H.P."/>
            <person name="Cantor M.N."/>
            <person name="Hua S.X."/>
        </authorList>
    </citation>
    <scope>NUCLEOTIDE SEQUENCE [LARGE SCALE GENOMIC DNA]</scope>
    <source>
        <strain evidence="3 4">LaAM-08-1</strain>
    </source>
</reference>
<sequence length="477" mass="53282">MQDLNGRVNPSHSPEKIASSSKIRDVKISPDSRRILYQVQPFYRGSDITTSELWLAETDSAHSARQLTNGDFNDRAGVWHPDGKRVFFLSDRHEAGKAGHIFVMTIGRKGQIESEVAAFSKVFEEKGVQKFEISPDGNFVAFVVAGNKADGKSRHRPQLKAEPKVFGAKADLARLKLFDFRTGIVSKVPSMFSDKHVESFAWSPDSKELLCRLLENKGAEFAEMEVIMERVAISADEKQQNATGVVVGKYPRTPSGPTIWLSSGHIVTTRSYKPRNVLDARTLTAHRFDGIENKLYGLTEDAVRIVDMGCGTQSRNAMIAVEVCTDVDTHIDVVGFVDDRDGDIKVLSSLFETKGEEAIWFGAWDAKCFVSEENEASFVFAAVLSSGIHHRPPNVWSIRVQANAPQKRLQLSSHLQWLADVPQIKTEVIHWESTDGTKLSGLVRYLLGYNGLLPTILHIHGGPYRYWSQFFEVHPLT</sequence>
<dbReference type="InterPro" id="IPR011659">
    <property type="entry name" value="WD40"/>
</dbReference>
<dbReference type="AlphaFoldDB" id="A0A0C9WPR8"/>
<dbReference type="OrthoDB" id="43744at2759"/>
<evidence type="ECO:0000313" key="3">
    <source>
        <dbReference type="EMBL" id="KIK00050.1"/>
    </source>
</evidence>
<name>A0A0C9WPR8_9AGAR</name>
<keyword evidence="4" id="KW-1185">Reference proteome</keyword>
<dbReference type="PANTHER" id="PTHR36842">
    <property type="entry name" value="PROTEIN TOLB HOMOLOG"/>
    <property type="match status" value="1"/>
</dbReference>
<dbReference type="Gene3D" id="2.120.10.30">
    <property type="entry name" value="TolB, C-terminal domain"/>
    <property type="match status" value="1"/>
</dbReference>
<dbReference type="InterPro" id="IPR011042">
    <property type="entry name" value="6-blade_b-propeller_TolB-like"/>
</dbReference>
<feature type="region of interest" description="Disordered" evidence="2">
    <location>
        <begin position="1"/>
        <end position="24"/>
    </location>
</feature>
<protein>
    <recommendedName>
        <fullName evidence="5">Dipeptidyl-peptidase V</fullName>
    </recommendedName>
</protein>
<organism evidence="3 4">
    <name type="scientific">Laccaria amethystina LaAM-08-1</name>
    <dbReference type="NCBI Taxonomy" id="1095629"/>
    <lineage>
        <taxon>Eukaryota</taxon>
        <taxon>Fungi</taxon>
        <taxon>Dikarya</taxon>
        <taxon>Basidiomycota</taxon>
        <taxon>Agaricomycotina</taxon>
        <taxon>Agaricomycetes</taxon>
        <taxon>Agaricomycetidae</taxon>
        <taxon>Agaricales</taxon>
        <taxon>Agaricineae</taxon>
        <taxon>Hydnangiaceae</taxon>
        <taxon>Laccaria</taxon>
    </lineage>
</organism>
<proteinExistence type="inferred from homology"/>
<dbReference type="STRING" id="1095629.A0A0C9WPR8"/>
<dbReference type="SUPFAM" id="SSF82171">
    <property type="entry name" value="DPP6 N-terminal domain-like"/>
    <property type="match status" value="1"/>
</dbReference>
<evidence type="ECO:0000256" key="1">
    <source>
        <dbReference type="ARBA" id="ARBA00009820"/>
    </source>
</evidence>
<dbReference type="Pfam" id="PF07676">
    <property type="entry name" value="PD40"/>
    <property type="match status" value="1"/>
</dbReference>
<dbReference type="InterPro" id="IPR029058">
    <property type="entry name" value="AB_hydrolase_fold"/>
</dbReference>
<comment type="similarity">
    <text evidence="1">Belongs to the TolB family.</text>
</comment>
<dbReference type="HOGENOM" id="CLU_008615_2_0_1"/>
<evidence type="ECO:0000256" key="2">
    <source>
        <dbReference type="SAM" id="MobiDB-lite"/>
    </source>
</evidence>
<gene>
    <name evidence="3" type="ORF">K443DRAFT_679526</name>
</gene>
<dbReference type="Gene3D" id="3.40.50.1820">
    <property type="entry name" value="alpha/beta hydrolase"/>
    <property type="match status" value="1"/>
</dbReference>
<evidence type="ECO:0008006" key="5">
    <source>
        <dbReference type="Google" id="ProtNLM"/>
    </source>
</evidence>
<dbReference type="PANTHER" id="PTHR36842:SF1">
    <property type="entry name" value="PROTEIN TOLB"/>
    <property type="match status" value="1"/>
</dbReference>
<evidence type="ECO:0000313" key="4">
    <source>
        <dbReference type="Proteomes" id="UP000054477"/>
    </source>
</evidence>